<dbReference type="GO" id="GO:0016051">
    <property type="term" value="P:carbohydrate biosynthetic process"/>
    <property type="evidence" value="ECO:0007669"/>
    <property type="project" value="InterPro"/>
</dbReference>
<dbReference type="RefSeq" id="WP_013653505.1">
    <property type="nucleotide sequence ID" value="NC_015259.1"/>
</dbReference>
<evidence type="ECO:0000259" key="1">
    <source>
        <dbReference type="Pfam" id="PF03102"/>
    </source>
</evidence>
<dbReference type="InterPro" id="IPR013785">
    <property type="entry name" value="Aldolase_TIM"/>
</dbReference>
<dbReference type="SUPFAM" id="SSF51569">
    <property type="entry name" value="Aldolase"/>
    <property type="match status" value="1"/>
</dbReference>
<dbReference type="eggNOG" id="COG2089">
    <property type="taxonomic scope" value="Bacteria"/>
</dbReference>
<evidence type="ECO:0000313" key="3">
    <source>
        <dbReference type="Proteomes" id="UP000008130"/>
    </source>
</evidence>
<dbReference type="AlphaFoldDB" id="F2J5T7"/>
<dbReference type="InterPro" id="IPR013132">
    <property type="entry name" value="PseI/NeuA/B-like_N"/>
</dbReference>
<dbReference type="STRING" id="991905.SL003B_2768"/>
<evidence type="ECO:0000313" key="2">
    <source>
        <dbReference type="EMBL" id="ADZ71191.1"/>
    </source>
</evidence>
<dbReference type="PATRIC" id="fig|991905.3.peg.2837"/>
<name>F2J5T7_POLGS</name>
<dbReference type="KEGG" id="pgv:SL003B_2768"/>
<feature type="domain" description="PseI/NeuA/B-like" evidence="1">
    <location>
        <begin position="57"/>
        <end position="293"/>
    </location>
</feature>
<accession>F2J5T7</accession>
<dbReference type="HOGENOM" id="CLU_040465_1_1_5"/>
<gene>
    <name evidence="2" type="ordered locus">SL003B_2768</name>
</gene>
<dbReference type="PANTHER" id="PTHR42966">
    <property type="entry name" value="N-ACETYLNEURAMINATE SYNTHASE"/>
    <property type="match status" value="1"/>
</dbReference>
<proteinExistence type="predicted"/>
<sequence length="314" mass="34787">MVPVIAMKKTRTGTAETHETLDRLRQLMRPQIGASHCYVVAEIGINHNGDIDKALDMIRAAKAAGCDAVKFQKRTVDVVYSAEELARPRESVFGSTNGDLKRGLEFGKEQYERIDALCREIGIDWFASPWDEASVDFLMQFDCPFLKIASAMITDRDFLVHCARTGRPLLVSTGMCDLEMVRRAMAVIRDAGGSIACLYHCTATYPTADEDINLGGIDTLRREFPDIPVGYSGHEKGMLPSIAAVAMGAVSLERHVTLDRSDWGSDQAASLEMDELTDLVSQLRRFETVRGDGVIRICDGEKPVAEKLRRKNTL</sequence>
<dbReference type="PANTHER" id="PTHR42966:SF3">
    <property type="entry name" value="BLR5971 PROTEIN"/>
    <property type="match status" value="1"/>
</dbReference>
<dbReference type="Gene3D" id="3.20.20.70">
    <property type="entry name" value="Aldolase class I"/>
    <property type="match status" value="1"/>
</dbReference>
<dbReference type="Pfam" id="PF03102">
    <property type="entry name" value="NeuB"/>
    <property type="match status" value="1"/>
</dbReference>
<protein>
    <submittedName>
        <fullName evidence="2">N-acylneuraminate-9-phosphate synthase</fullName>
    </submittedName>
</protein>
<keyword evidence="3" id="KW-1185">Reference proteome</keyword>
<dbReference type="EMBL" id="CP002568">
    <property type="protein sequence ID" value="ADZ71191.1"/>
    <property type="molecule type" value="Genomic_DNA"/>
</dbReference>
<reference evidence="2 3" key="1">
    <citation type="journal article" date="2011" name="J. Bacteriol.">
        <title>Complete genome sequence of Polymorphum gilvum SL003B-26A1T, a crude oil-degrading bacterium from oil-polluted saline soil.</title>
        <authorList>
            <person name="Li S.G."/>
            <person name="Tang Y.Q."/>
            <person name="Nie Y."/>
            <person name="Cai M."/>
            <person name="Wu X.L."/>
        </authorList>
    </citation>
    <scope>NUCLEOTIDE SEQUENCE [LARGE SCALE GENOMIC DNA]</scope>
    <source>
        <strain evidence="3">LMG 25793 / CGMCC 1.9160 / SL003B-26A1</strain>
    </source>
</reference>
<dbReference type="Proteomes" id="UP000008130">
    <property type="component" value="Chromosome"/>
</dbReference>
<dbReference type="InterPro" id="IPR051690">
    <property type="entry name" value="PseI-like"/>
</dbReference>
<organism evidence="2 3">
    <name type="scientific">Polymorphum gilvum (strain LMG 25793 / CGMCC 1.9160 / SL003B-26A1)</name>
    <dbReference type="NCBI Taxonomy" id="991905"/>
    <lineage>
        <taxon>Bacteria</taxon>
        <taxon>Pseudomonadati</taxon>
        <taxon>Pseudomonadota</taxon>
        <taxon>Alphaproteobacteria</taxon>
        <taxon>Rhodobacterales</taxon>
        <taxon>Paracoccaceae</taxon>
        <taxon>Polymorphum</taxon>
    </lineage>
</organism>
<dbReference type="GO" id="GO:0047444">
    <property type="term" value="F:N-acylneuraminate-9-phosphate synthase activity"/>
    <property type="evidence" value="ECO:0007669"/>
    <property type="project" value="TreeGrafter"/>
</dbReference>